<dbReference type="InterPro" id="IPR003661">
    <property type="entry name" value="HisK_dim/P_dom"/>
</dbReference>
<dbReference type="PROSITE" id="PS50110">
    <property type="entry name" value="RESPONSE_REGULATORY"/>
    <property type="match status" value="1"/>
</dbReference>
<dbReference type="Proteomes" id="UP001595607">
    <property type="component" value="Unassembled WGS sequence"/>
</dbReference>
<dbReference type="CDD" id="cd16922">
    <property type="entry name" value="HATPase_EvgS-ArcB-TorS-like"/>
    <property type="match status" value="1"/>
</dbReference>
<keyword evidence="9" id="KW-0472">Membrane</keyword>
<evidence type="ECO:0000256" key="1">
    <source>
        <dbReference type="ARBA" id="ARBA00000085"/>
    </source>
</evidence>
<dbReference type="PANTHER" id="PTHR43047">
    <property type="entry name" value="TWO-COMPONENT HISTIDINE PROTEIN KINASE"/>
    <property type="match status" value="1"/>
</dbReference>
<evidence type="ECO:0000256" key="5">
    <source>
        <dbReference type="ARBA" id="ARBA00022777"/>
    </source>
</evidence>
<keyword evidence="13" id="KW-0547">Nucleotide-binding</keyword>
<protein>
    <recommendedName>
        <fullName evidence="2">histidine kinase</fullName>
        <ecNumber evidence="2">2.7.13.3</ecNumber>
    </recommendedName>
</protein>
<dbReference type="SUPFAM" id="SSF52172">
    <property type="entry name" value="CheY-like"/>
    <property type="match status" value="1"/>
</dbReference>
<evidence type="ECO:0000313" key="14">
    <source>
        <dbReference type="Proteomes" id="UP001595607"/>
    </source>
</evidence>
<feature type="chain" id="PRO_5046909687" description="histidine kinase" evidence="10">
    <location>
        <begin position="23"/>
        <end position="832"/>
    </location>
</feature>
<reference evidence="14" key="1">
    <citation type="journal article" date="2019" name="Int. J. Syst. Evol. Microbiol.">
        <title>The Global Catalogue of Microorganisms (GCM) 10K type strain sequencing project: providing services to taxonomists for standard genome sequencing and annotation.</title>
        <authorList>
            <consortium name="The Broad Institute Genomics Platform"/>
            <consortium name="The Broad Institute Genome Sequencing Center for Infectious Disease"/>
            <person name="Wu L."/>
            <person name="Ma J."/>
        </authorList>
    </citation>
    <scope>NUCLEOTIDE SEQUENCE [LARGE SCALE GENOMIC DNA]</scope>
    <source>
        <strain evidence="14">KCTC 22245</strain>
    </source>
</reference>
<dbReference type="RefSeq" id="WP_189577084.1">
    <property type="nucleotide sequence ID" value="NZ_BMXU01000003.1"/>
</dbReference>
<dbReference type="InterPro" id="IPR001789">
    <property type="entry name" value="Sig_transdc_resp-reg_receiver"/>
</dbReference>
<dbReference type="SUPFAM" id="SSF48452">
    <property type="entry name" value="TPR-like"/>
    <property type="match status" value="1"/>
</dbReference>
<dbReference type="InterPro" id="IPR011990">
    <property type="entry name" value="TPR-like_helical_dom_sf"/>
</dbReference>
<accession>A0ABV7M6W0</accession>
<feature type="repeat" description="TPR" evidence="7">
    <location>
        <begin position="153"/>
        <end position="186"/>
    </location>
</feature>
<dbReference type="Pfam" id="PF00072">
    <property type="entry name" value="Response_reg"/>
    <property type="match status" value="1"/>
</dbReference>
<dbReference type="SUPFAM" id="SSF55874">
    <property type="entry name" value="ATPase domain of HSP90 chaperone/DNA topoisomerase II/histidine kinase"/>
    <property type="match status" value="1"/>
</dbReference>
<dbReference type="EC" id="2.7.13.3" evidence="2"/>
<feature type="modified residue" description="4-aspartylphosphate" evidence="6">
    <location>
        <position position="750"/>
    </location>
</feature>
<dbReference type="Gene3D" id="1.10.287.130">
    <property type="match status" value="1"/>
</dbReference>
<evidence type="ECO:0000259" key="11">
    <source>
        <dbReference type="PROSITE" id="PS50109"/>
    </source>
</evidence>
<dbReference type="CDD" id="cd17546">
    <property type="entry name" value="REC_hyHK_CKI1_RcsC-like"/>
    <property type="match status" value="1"/>
</dbReference>
<dbReference type="InterPro" id="IPR036097">
    <property type="entry name" value="HisK_dim/P_sf"/>
</dbReference>
<dbReference type="InterPro" id="IPR036890">
    <property type="entry name" value="HATPase_C_sf"/>
</dbReference>
<name>A0ABV7M6W0_9PROT</name>
<keyword evidence="7" id="KW-0802">TPR repeat</keyword>
<dbReference type="SMART" id="SM00387">
    <property type="entry name" value="HATPase_c"/>
    <property type="match status" value="1"/>
</dbReference>
<dbReference type="PROSITE" id="PS50005">
    <property type="entry name" value="TPR"/>
    <property type="match status" value="1"/>
</dbReference>
<dbReference type="Pfam" id="PF00512">
    <property type="entry name" value="HisKA"/>
    <property type="match status" value="1"/>
</dbReference>
<evidence type="ECO:0000259" key="12">
    <source>
        <dbReference type="PROSITE" id="PS50110"/>
    </source>
</evidence>
<keyword evidence="9" id="KW-0812">Transmembrane</keyword>
<feature type="transmembrane region" description="Helical" evidence="9">
    <location>
        <begin position="393"/>
        <end position="411"/>
    </location>
</feature>
<evidence type="ECO:0000256" key="4">
    <source>
        <dbReference type="ARBA" id="ARBA00022679"/>
    </source>
</evidence>
<dbReference type="InterPro" id="IPR004358">
    <property type="entry name" value="Sig_transdc_His_kin-like_C"/>
</dbReference>
<dbReference type="PANTHER" id="PTHR43047:SF64">
    <property type="entry name" value="HISTIDINE KINASE CONTAINING CHEY-HOMOLOGOUS RECEIVER DOMAIN AND PAS DOMAIN-RELATED"/>
    <property type="match status" value="1"/>
</dbReference>
<dbReference type="Gene3D" id="3.30.565.10">
    <property type="entry name" value="Histidine kinase-like ATPase, C-terminal domain"/>
    <property type="match status" value="1"/>
</dbReference>
<evidence type="ECO:0000256" key="8">
    <source>
        <dbReference type="SAM" id="Coils"/>
    </source>
</evidence>
<evidence type="ECO:0000256" key="2">
    <source>
        <dbReference type="ARBA" id="ARBA00012438"/>
    </source>
</evidence>
<evidence type="ECO:0000256" key="3">
    <source>
        <dbReference type="ARBA" id="ARBA00022553"/>
    </source>
</evidence>
<dbReference type="InterPro" id="IPR005467">
    <property type="entry name" value="His_kinase_dom"/>
</dbReference>
<comment type="caution">
    <text evidence="13">The sequence shown here is derived from an EMBL/GenBank/DDBJ whole genome shotgun (WGS) entry which is preliminary data.</text>
</comment>
<dbReference type="InterPro" id="IPR003594">
    <property type="entry name" value="HATPase_dom"/>
</dbReference>
<evidence type="ECO:0000313" key="13">
    <source>
        <dbReference type="EMBL" id="MFC3301111.1"/>
    </source>
</evidence>
<dbReference type="GO" id="GO:0005524">
    <property type="term" value="F:ATP binding"/>
    <property type="evidence" value="ECO:0007669"/>
    <property type="project" value="UniProtKB-KW"/>
</dbReference>
<organism evidence="13 14">
    <name type="scientific">Parvularcula lutaonensis</name>
    <dbReference type="NCBI Taxonomy" id="491923"/>
    <lineage>
        <taxon>Bacteria</taxon>
        <taxon>Pseudomonadati</taxon>
        <taxon>Pseudomonadota</taxon>
        <taxon>Alphaproteobacteria</taxon>
        <taxon>Parvularculales</taxon>
        <taxon>Parvularculaceae</taxon>
        <taxon>Parvularcula</taxon>
    </lineage>
</organism>
<dbReference type="InterPro" id="IPR011006">
    <property type="entry name" value="CheY-like_superfamily"/>
</dbReference>
<sequence>MRVWTLQLAAAALIAISAILPARSYALQAGDTPDALLDQAQATLVSETESGLALARRAEAAERASPQPRPDILLRAAWLEGEALFRLGRVDEAAIHLEDALNRTPPTNSDIYGKLLIASGRVARARGDNGLALKNFQDAFAVFSETQNRRYMAIALQSVGTLYTNARQYERAIEYDERAAAIYPDDAMIRIASLKNRGNAYRYLGRFDEARVMLTEALSTEAVQGIPSIAVRIYTNLAALEFDAGNMASAKRAVESIKRLIEENEAIRMPVVASAIEASILASEGGTQEAAALLDAAFEGVDLTQTSEDFKSAHERAYEVYSRADRPRAALAHLEAFKRLEDIERDIAASANLALMNAEFELSNKELTIANLRSERLEADVALIKARRQQEQGIAAAIILLAIAISAFFIWQTMQSSRVRRITERLNKELEGVNQKLRRSNIELEKANSAKTEFLATTSHEVRTPLNAVINLTAAVLDNNDLGPDAKKKLSTALKSAEHLHEIVSDVLDVARFEGKRVKAHVTEVDLPDTVVDVVNLWRPKAEEKGLTFETDIDIRCDRFQTDEKLLRQLLSNLLSNAIKFTSEGVVKMKVQGGIDMPLRIEISDTGIGIAKEDQKVIFESFRQVETGGTRSFGGTGLGLAICRQITGLLGGSITVESDAGEGSTFTVELPVQASVDTSASDKAPTAEELVDIDKTLSGLRVLAAEDNAVNAMVIQAILKTKVETLTIVENGLEAVNAVIDGDFDVVLMDKQMPVMDGVEAIRRIRSIGGAAANIPIIAVTADAFSAAREELIQAGADDYLSKPVKPDDLKRSIAQTLARQKKGTDAAASAK</sequence>
<feature type="coiled-coil region" evidence="8">
    <location>
        <begin position="423"/>
        <end position="450"/>
    </location>
</feature>
<dbReference type="SMART" id="SM00388">
    <property type="entry name" value="HisKA"/>
    <property type="match status" value="1"/>
</dbReference>
<keyword evidence="5" id="KW-0418">Kinase</keyword>
<dbReference type="InterPro" id="IPR019734">
    <property type="entry name" value="TPR_rpt"/>
</dbReference>
<keyword evidence="4" id="KW-0808">Transferase</keyword>
<evidence type="ECO:0000256" key="9">
    <source>
        <dbReference type="SAM" id="Phobius"/>
    </source>
</evidence>
<dbReference type="SUPFAM" id="SSF47384">
    <property type="entry name" value="Homodimeric domain of signal transducing histidine kinase"/>
    <property type="match status" value="1"/>
</dbReference>
<keyword evidence="13" id="KW-0067">ATP-binding</keyword>
<evidence type="ECO:0000256" key="10">
    <source>
        <dbReference type="SAM" id="SignalP"/>
    </source>
</evidence>
<keyword evidence="14" id="KW-1185">Reference proteome</keyword>
<keyword evidence="8" id="KW-0175">Coiled coil</keyword>
<dbReference type="PRINTS" id="PR00344">
    <property type="entry name" value="BCTRLSENSOR"/>
</dbReference>
<dbReference type="Gene3D" id="3.40.50.2300">
    <property type="match status" value="1"/>
</dbReference>
<keyword evidence="9" id="KW-1133">Transmembrane helix</keyword>
<gene>
    <name evidence="13" type="ORF">ACFONP_00010</name>
</gene>
<dbReference type="SMART" id="SM00448">
    <property type="entry name" value="REC"/>
    <property type="match status" value="1"/>
</dbReference>
<dbReference type="EMBL" id="JBHRVA010000001">
    <property type="protein sequence ID" value="MFC3301111.1"/>
    <property type="molecule type" value="Genomic_DNA"/>
</dbReference>
<proteinExistence type="predicted"/>
<comment type="catalytic activity">
    <reaction evidence="1">
        <text>ATP + protein L-histidine = ADP + protein N-phospho-L-histidine.</text>
        <dbReference type="EC" id="2.7.13.3"/>
    </reaction>
</comment>
<feature type="signal peptide" evidence="10">
    <location>
        <begin position="1"/>
        <end position="22"/>
    </location>
</feature>
<dbReference type="SMART" id="SM00028">
    <property type="entry name" value="TPR"/>
    <property type="match status" value="5"/>
</dbReference>
<feature type="domain" description="Response regulatory" evidence="12">
    <location>
        <begin position="701"/>
        <end position="818"/>
    </location>
</feature>
<evidence type="ECO:0000256" key="7">
    <source>
        <dbReference type="PROSITE-ProRule" id="PRU00339"/>
    </source>
</evidence>
<evidence type="ECO:0000256" key="6">
    <source>
        <dbReference type="PROSITE-ProRule" id="PRU00169"/>
    </source>
</evidence>
<keyword evidence="10" id="KW-0732">Signal</keyword>
<dbReference type="Pfam" id="PF02518">
    <property type="entry name" value="HATPase_c"/>
    <property type="match status" value="1"/>
</dbReference>
<feature type="domain" description="Histidine kinase" evidence="11">
    <location>
        <begin position="457"/>
        <end position="674"/>
    </location>
</feature>
<dbReference type="CDD" id="cd00082">
    <property type="entry name" value="HisKA"/>
    <property type="match status" value="1"/>
</dbReference>
<dbReference type="PROSITE" id="PS50109">
    <property type="entry name" value="HIS_KIN"/>
    <property type="match status" value="1"/>
</dbReference>
<keyword evidence="3 6" id="KW-0597">Phosphoprotein</keyword>
<dbReference type="Gene3D" id="1.25.40.10">
    <property type="entry name" value="Tetratricopeptide repeat domain"/>
    <property type="match status" value="1"/>
</dbReference>